<dbReference type="SUPFAM" id="SSF47384">
    <property type="entry name" value="Homodimeric domain of signal transducing histidine kinase"/>
    <property type="match status" value="1"/>
</dbReference>
<dbReference type="SMART" id="SM00304">
    <property type="entry name" value="HAMP"/>
    <property type="match status" value="1"/>
</dbReference>
<evidence type="ECO:0000313" key="16">
    <source>
        <dbReference type="EMBL" id="MDM1696205.1"/>
    </source>
</evidence>
<dbReference type="GO" id="GO:0000155">
    <property type="term" value="F:phosphorelay sensor kinase activity"/>
    <property type="evidence" value="ECO:0007669"/>
    <property type="project" value="InterPro"/>
</dbReference>
<feature type="transmembrane region" description="Helical" evidence="13">
    <location>
        <begin position="164"/>
        <end position="185"/>
    </location>
</feature>
<dbReference type="PANTHER" id="PTHR43047:SF71">
    <property type="entry name" value="HISTIDINE KINASE CONTAINING CHEY-HOMOLOGOUS RECEIVER DOMAIN-RELATED"/>
    <property type="match status" value="1"/>
</dbReference>
<comment type="catalytic activity">
    <reaction evidence="1">
        <text>ATP + protein L-histidine = ADP + protein N-phospho-L-histidine.</text>
        <dbReference type="EC" id="2.7.13.3"/>
    </reaction>
</comment>
<dbReference type="EC" id="2.7.13.3" evidence="3"/>
<dbReference type="PRINTS" id="PR00344">
    <property type="entry name" value="BCTRLSENSOR"/>
</dbReference>
<evidence type="ECO:0000256" key="6">
    <source>
        <dbReference type="ARBA" id="ARBA00022741"/>
    </source>
</evidence>
<dbReference type="InterPro" id="IPR003661">
    <property type="entry name" value="HisK_dim/P_dom"/>
</dbReference>
<dbReference type="GO" id="GO:0005886">
    <property type="term" value="C:plasma membrane"/>
    <property type="evidence" value="ECO:0007669"/>
    <property type="project" value="TreeGrafter"/>
</dbReference>
<keyword evidence="6" id="KW-0547">Nucleotide-binding</keyword>
<feature type="coiled-coil region" evidence="12">
    <location>
        <begin position="220"/>
        <end position="258"/>
    </location>
</feature>
<dbReference type="SUPFAM" id="SSF158472">
    <property type="entry name" value="HAMP domain-like"/>
    <property type="match status" value="1"/>
</dbReference>
<organism evidence="16 17">
    <name type="scientific">Thiopseudomonas alkaliphila</name>
    <dbReference type="NCBI Taxonomy" id="1697053"/>
    <lineage>
        <taxon>Bacteria</taxon>
        <taxon>Pseudomonadati</taxon>
        <taxon>Pseudomonadota</taxon>
        <taxon>Gammaproteobacteria</taxon>
        <taxon>Pseudomonadales</taxon>
        <taxon>Pseudomonadaceae</taxon>
        <taxon>Thiopseudomonas</taxon>
    </lineage>
</organism>
<evidence type="ECO:0000256" key="10">
    <source>
        <dbReference type="ARBA" id="ARBA00064003"/>
    </source>
</evidence>
<dbReference type="InterPro" id="IPR005467">
    <property type="entry name" value="His_kinase_dom"/>
</dbReference>
<evidence type="ECO:0000256" key="13">
    <source>
        <dbReference type="SAM" id="Phobius"/>
    </source>
</evidence>
<evidence type="ECO:0000259" key="15">
    <source>
        <dbReference type="PROSITE" id="PS50885"/>
    </source>
</evidence>
<dbReference type="InterPro" id="IPR003594">
    <property type="entry name" value="HATPase_dom"/>
</dbReference>
<proteinExistence type="predicted"/>
<dbReference type="InterPro" id="IPR036097">
    <property type="entry name" value="HisK_dim/P_sf"/>
</dbReference>
<keyword evidence="7" id="KW-0418">Kinase</keyword>
<evidence type="ECO:0000256" key="8">
    <source>
        <dbReference type="ARBA" id="ARBA00022840"/>
    </source>
</evidence>
<comment type="caution">
    <text evidence="16">The sequence shown here is derived from an EMBL/GenBank/DDBJ whole genome shotgun (WGS) entry which is preliminary data.</text>
</comment>
<dbReference type="Gene3D" id="6.10.340.10">
    <property type="match status" value="1"/>
</dbReference>
<evidence type="ECO:0000256" key="12">
    <source>
        <dbReference type="SAM" id="Coils"/>
    </source>
</evidence>
<keyword evidence="13" id="KW-1133">Transmembrane helix</keyword>
<keyword evidence="13" id="KW-0812">Transmembrane</keyword>
<evidence type="ECO:0000256" key="1">
    <source>
        <dbReference type="ARBA" id="ARBA00000085"/>
    </source>
</evidence>
<feature type="transmembrane region" description="Helical" evidence="13">
    <location>
        <begin position="12"/>
        <end position="37"/>
    </location>
</feature>
<reference evidence="16" key="1">
    <citation type="submission" date="2020-06" db="EMBL/GenBank/DDBJ databases">
        <authorList>
            <person name="Dong N."/>
        </authorList>
    </citation>
    <scope>NUCLEOTIDE SEQUENCE</scope>
    <source>
        <strain evidence="16">DF46-2-2</strain>
    </source>
</reference>
<keyword evidence="13" id="KW-0472">Membrane</keyword>
<dbReference type="Proteomes" id="UP001173465">
    <property type="component" value="Unassembled WGS sequence"/>
</dbReference>
<dbReference type="CDD" id="cd16922">
    <property type="entry name" value="HATPase_EvgS-ArcB-TorS-like"/>
    <property type="match status" value="1"/>
</dbReference>
<keyword evidence="9" id="KW-0902">Two-component regulatory system</keyword>
<dbReference type="Pfam" id="PF00512">
    <property type="entry name" value="HisKA"/>
    <property type="match status" value="1"/>
</dbReference>
<dbReference type="Gene3D" id="3.30.565.10">
    <property type="entry name" value="Histidine kinase-like ATPase, C-terminal domain"/>
    <property type="match status" value="1"/>
</dbReference>
<gene>
    <name evidence="16" type="ORF">HX099_05960</name>
</gene>
<dbReference type="EMBL" id="JACANB010000003">
    <property type="protein sequence ID" value="MDM1696205.1"/>
    <property type="molecule type" value="Genomic_DNA"/>
</dbReference>
<protein>
    <recommendedName>
        <fullName evidence="11">Sensory/regulatory protein RpfC</fullName>
        <ecNumber evidence="3">2.7.13.3</ecNumber>
    </recommendedName>
</protein>
<sequence length="497" mass="55575">MTLLQRWHTGTIHRHTLIVSLVPALLIATLLTTYFTYSRFQDLQQGLLTTGQLLANQIAPAAEYGMASGNFAYLQTLVSAASSTQYVRCINVYNQDNQKIASITKSCPDYKQSFKFDAPIYQHSTEPDTQEAATPPIPKQKKLLGRVVVVMTDVQLRKEQQQSLLQASLLNGFAFMLTLLLAHALSRSLSLPLKRMSYSLKAMQQGNYSPVKVTRYTGEIGELANNINRLAEDLSQAKKDQQIQLLQATKALEEAEHANRSKSDFLAMMSHELRTPMNGILGMLQLLETTEQSSEQKEYTQFATTSGQQLLQVINNILDFSRLEHHAIGLEYLSFNLKELFDQAFKPFELEAKQRKLDFSVTYSPLARDSFLLGDPTRIKQVLVNLVSNAFKFTEHGFIKVSCQAFMKNQHSLDLAIKVTDSGIGIAKSRIKYMFDAFSQADSSISRRYGGTGLGLSISHSLAVQMGGTLTCSSQEQVGTLFMLKIPLQIDQSKTQE</sequence>
<dbReference type="FunFam" id="1.10.287.130:FF:000002">
    <property type="entry name" value="Two-component osmosensing histidine kinase"/>
    <property type="match status" value="1"/>
</dbReference>
<dbReference type="InterPro" id="IPR003660">
    <property type="entry name" value="HAMP_dom"/>
</dbReference>
<dbReference type="InterPro" id="IPR036890">
    <property type="entry name" value="HATPase_C_sf"/>
</dbReference>
<evidence type="ECO:0000256" key="11">
    <source>
        <dbReference type="ARBA" id="ARBA00068150"/>
    </source>
</evidence>
<keyword evidence="8" id="KW-0067">ATP-binding</keyword>
<dbReference type="AlphaFoldDB" id="A0AAW7DS86"/>
<feature type="domain" description="Histidine kinase" evidence="14">
    <location>
        <begin position="268"/>
        <end position="490"/>
    </location>
</feature>
<evidence type="ECO:0000256" key="2">
    <source>
        <dbReference type="ARBA" id="ARBA00004370"/>
    </source>
</evidence>
<comment type="subcellular location">
    <subcellularLocation>
        <location evidence="2">Membrane</location>
    </subcellularLocation>
</comment>
<dbReference type="Pfam" id="PF00672">
    <property type="entry name" value="HAMP"/>
    <property type="match status" value="1"/>
</dbReference>
<dbReference type="PROSITE" id="PS50885">
    <property type="entry name" value="HAMP"/>
    <property type="match status" value="1"/>
</dbReference>
<dbReference type="CDD" id="cd00082">
    <property type="entry name" value="HisKA"/>
    <property type="match status" value="1"/>
</dbReference>
<accession>A0AAW7DS86</accession>
<dbReference type="Pfam" id="PF09984">
    <property type="entry name" value="sCache_4"/>
    <property type="match status" value="1"/>
</dbReference>
<evidence type="ECO:0000256" key="3">
    <source>
        <dbReference type="ARBA" id="ARBA00012438"/>
    </source>
</evidence>
<dbReference type="GO" id="GO:0005524">
    <property type="term" value="F:ATP binding"/>
    <property type="evidence" value="ECO:0007669"/>
    <property type="project" value="UniProtKB-KW"/>
</dbReference>
<evidence type="ECO:0000256" key="4">
    <source>
        <dbReference type="ARBA" id="ARBA00022553"/>
    </source>
</evidence>
<reference evidence="16" key="2">
    <citation type="journal article" date="2022" name="Sci. Total Environ.">
        <title>Prevalence, transmission, and molecular epidemiology of tet(X)-positive bacteria among humans, animals, and environmental niches in China: An epidemiological, and genomic-based study.</title>
        <authorList>
            <person name="Dong N."/>
            <person name="Zeng Y."/>
            <person name="Cai C."/>
            <person name="Sun C."/>
            <person name="Lu J."/>
            <person name="Liu C."/>
            <person name="Zhou H."/>
            <person name="Sun Q."/>
            <person name="Shu L."/>
            <person name="Wang H."/>
            <person name="Wang Y."/>
            <person name="Wang S."/>
            <person name="Wu C."/>
            <person name="Chan E.W."/>
            <person name="Chen G."/>
            <person name="Shen Z."/>
            <person name="Chen S."/>
            <person name="Zhang R."/>
        </authorList>
    </citation>
    <scope>NUCLEOTIDE SEQUENCE</scope>
    <source>
        <strain evidence="16">DF46-2-2</strain>
    </source>
</reference>
<evidence type="ECO:0000259" key="14">
    <source>
        <dbReference type="PROSITE" id="PS50109"/>
    </source>
</evidence>
<dbReference type="PANTHER" id="PTHR43047">
    <property type="entry name" value="TWO-COMPONENT HISTIDINE PROTEIN KINASE"/>
    <property type="match status" value="1"/>
</dbReference>
<keyword evidence="12" id="KW-0175">Coiled coil</keyword>
<keyword evidence="4" id="KW-0597">Phosphoprotein</keyword>
<name>A0AAW7DS86_9GAMM</name>
<comment type="subunit">
    <text evidence="10">At low DSF concentrations, interacts with RpfF.</text>
</comment>
<dbReference type="InterPro" id="IPR019247">
    <property type="entry name" value="Histidine_kinase_BarA_N"/>
</dbReference>
<dbReference type="SUPFAM" id="SSF55874">
    <property type="entry name" value="ATPase domain of HSP90 chaperone/DNA topoisomerase II/histidine kinase"/>
    <property type="match status" value="1"/>
</dbReference>
<evidence type="ECO:0000313" key="17">
    <source>
        <dbReference type="Proteomes" id="UP001173465"/>
    </source>
</evidence>
<keyword evidence="5" id="KW-0808">Transferase</keyword>
<dbReference type="PROSITE" id="PS50109">
    <property type="entry name" value="HIS_KIN"/>
    <property type="match status" value="1"/>
</dbReference>
<dbReference type="RefSeq" id="WP_286593565.1">
    <property type="nucleotide sequence ID" value="NZ_JACANB010000003.1"/>
</dbReference>
<evidence type="ECO:0000256" key="9">
    <source>
        <dbReference type="ARBA" id="ARBA00023012"/>
    </source>
</evidence>
<evidence type="ECO:0000256" key="7">
    <source>
        <dbReference type="ARBA" id="ARBA00022777"/>
    </source>
</evidence>
<dbReference type="Pfam" id="PF02518">
    <property type="entry name" value="HATPase_c"/>
    <property type="match status" value="1"/>
</dbReference>
<dbReference type="SMART" id="SM00387">
    <property type="entry name" value="HATPase_c"/>
    <property type="match status" value="1"/>
</dbReference>
<evidence type="ECO:0000256" key="5">
    <source>
        <dbReference type="ARBA" id="ARBA00022679"/>
    </source>
</evidence>
<dbReference type="GO" id="GO:0009927">
    <property type="term" value="F:histidine phosphotransfer kinase activity"/>
    <property type="evidence" value="ECO:0007669"/>
    <property type="project" value="TreeGrafter"/>
</dbReference>
<dbReference type="FunFam" id="3.30.565.10:FF:000010">
    <property type="entry name" value="Sensor histidine kinase RcsC"/>
    <property type="match status" value="1"/>
</dbReference>
<dbReference type="SMART" id="SM00388">
    <property type="entry name" value="HisKA"/>
    <property type="match status" value="1"/>
</dbReference>
<dbReference type="CDD" id="cd06225">
    <property type="entry name" value="HAMP"/>
    <property type="match status" value="1"/>
</dbReference>
<dbReference type="InterPro" id="IPR004358">
    <property type="entry name" value="Sig_transdc_His_kin-like_C"/>
</dbReference>
<feature type="domain" description="HAMP" evidence="15">
    <location>
        <begin position="187"/>
        <end position="239"/>
    </location>
</feature>
<dbReference type="Gene3D" id="1.10.287.130">
    <property type="match status" value="1"/>
</dbReference>